<proteinExistence type="predicted"/>
<reference evidence="1" key="1">
    <citation type="submission" date="2014-09" db="EMBL/GenBank/DDBJ databases">
        <authorList>
            <person name="Magalhaes I.L.F."/>
            <person name="Oliveira U."/>
            <person name="Santos F.R."/>
            <person name="Vidigal T.H.D.A."/>
            <person name="Brescovit A.D."/>
            <person name="Santos A.J."/>
        </authorList>
    </citation>
    <scope>NUCLEOTIDE SEQUENCE</scope>
    <source>
        <tissue evidence="1">Shoot tissue taken approximately 20 cm above the soil surface</tissue>
    </source>
</reference>
<organism evidence="1">
    <name type="scientific">Arundo donax</name>
    <name type="common">Giant reed</name>
    <name type="synonym">Donax arundinaceus</name>
    <dbReference type="NCBI Taxonomy" id="35708"/>
    <lineage>
        <taxon>Eukaryota</taxon>
        <taxon>Viridiplantae</taxon>
        <taxon>Streptophyta</taxon>
        <taxon>Embryophyta</taxon>
        <taxon>Tracheophyta</taxon>
        <taxon>Spermatophyta</taxon>
        <taxon>Magnoliopsida</taxon>
        <taxon>Liliopsida</taxon>
        <taxon>Poales</taxon>
        <taxon>Poaceae</taxon>
        <taxon>PACMAD clade</taxon>
        <taxon>Arundinoideae</taxon>
        <taxon>Arundineae</taxon>
        <taxon>Arundo</taxon>
    </lineage>
</organism>
<dbReference type="EMBL" id="GBRH01274573">
    <property type="protein sequence ID" value="JAD23322.1"/>
    <property type="molecule type" value="Transcribed_RNA"/>
</dbReference>
<sequence>MNLMCQFLSLQKGL</sequence>
<accession>A0A0A8YLA1</accession>
<reference evidence="1" key="2">
    <citation type="journal article" date="2015" name="Data Brief">
        <title>Shoot transcriptome of the giant reed, Arundo donax.</title>
        <authorList>
            <person name="Barrero R.A."/>
            <person name="Guerrero F.D."/>
            <person name="Moolhuijzen P."/>
            <person name="Goolsby J.A."/>
            <person name="Tidwell J."/>
            <person name="Bellgard S.E."/>
            <person name="Bellgard M.I."/>
        </authorList>
    </citation>
    <scope>NUCLEOTIDE SEQUENCE</scope>
    <source>
        <tissue evidence="1">Shoot tissue taken approximately 20 cm above the soil surface</tissue>
    </source>
</reference>
<name>A0A0A8YLA1_ARUDO</name>
<protein>
    <submittedName>
        <fullName evidence="1">Uncharacterized protein</fullName>
    </submittedName>
</protein>
<evidence type="ECO:0000313" key="1">
    <source>
        <dbReference type="EMBL" id="JAD23322.1"/>
    </source>
</evidence>